<feature type="domain" description="Carbohydrate kinase PfkB" evidence="8">
    <location>
        <begin position="7"/>
        <end position="295"/>
    </location>
</feature>
<dbReference type="PIRSF" id="PIRSF000535">
    <property type="entry name" value="1PFK/6PFK/LacC"/>
    <property type="match status" value="1"/>
</dbReference>
<name>A0A9D2I2U1_9LACT</name>
<organism evidence="9 10">
    <name type="scientific">Candidatus Jeotgalibaca merdavium</name>
    <dbReference type="NCBI Taxonomy" id="2838627"/>
    <lineage>
        <taxon>Bacteria</taxon>
        <taxon>Bacillati</taxon>
        <taxon>Bacillota</taxon>
        <taxon>Bacilli</taxon>
        <taxon>Lactobacillales</taxon>
        <taxon>Carnobacteriaceae</taxon>
        <taxon>Jeotgalibaca</taxon>
    </lineage>
</organism>
<evidence type="ECO:0000313" key="9">
    <source>
        <dbReference type="EMBL" id="HJA90739.1"/>
    </source>
</evidence>
<comment type="similarity">
    <text evidence="1">Belongs to the carbohydrate kinase pfkB family.</text>
</comment>
<comment type="caution">
    <text evidence="9">The sequence shown here is derived from an EMBL/GenBank/DDBJ whole genome shotgun (WGS) entry which is preliminary data.</text>
</comment>
<evidence type="ECO:0000313" key="10">
    <source>
        <dbReference type="Proteomes" id="UP000886856"/>
    </source>
</evidence>
<dbReference type="GO" id="GO:0005524">
    <property type="term" value="F:ATP binding"/>
    <property type="evidence" value="ECO:0007669"/>
    <property type="project" value="UniProtKB-KW"/>
</dbReference>
<sequence>MLLTVTMNPSVDISYQLDHFLIDDVNRVDRVIKTAGGKGLNVTRVAHQLGSEVIATGVLGGTIGQYITNQLTETAISHDFYTINQESRNCIAILHEGKQTEILESGPTLSEEEADAFISHYEKLIANHPISVITLSGSLPKGLTATVYKRLIAIANQNDIPVVLDTSGQTLEAILDDKTLKLAAIKPNRDEISALEGKVAGQEIDDWETILFSERYNTCEWVIVSMGGDGAIAKHQADLYHVSIPVIQVVNPVGSGDSTVAGIAKAISEKRLPTELLKTAMTAGMLNTMEAGTGQVNASLFDGYFDQVTVTKQLIKE</sequence>
<evidence type="ECO:0000256" key="5">
    <source>
        <dbReference type="ARBA" id="ARBA00022777"/>
    </source>
</evidence>
<dbReference type="GO" id="GO:0005829">
    <property type="term" value="C:cytosol"/>
    <property type="evidence" value="ECO:0007669"/>
    <property type="project" value="TreeGrafter"/>
</dbReference>
<dbReference type="EMBL" id="DWYW01000186">
    <property type="protein sequence ID" value="HJA90739.1"/>
    <property type="molecule type" value="Genomic_DNA"/>
</dbReference>
<proteinExistence type="inferred from homology"/>
<dbReference type="InterPro" id="IPR029056">
    <property type="entry name" value="Ribokinase-like"/>
</dbReference>
<comment type="similarity">
    <text evidence="7">Belongs to the carbohydrate kinase PfkB family. LacC subfamily.</text>
</comment>
<dbReference type="Pfam" id="PF00294">
    <property type="entry name" value="PfkB"/>
    <property type="match status" value="1"/>
</dbReference>
<dbReference type="SUPFAM" id="SSF53613">
    <property type="entry name" value="Ribokinase-like"/>
    <property type="match status" value="1"/>
</dbReference>
<dbReference type="InterPro" id="IPR002173">
    <property type="entry name" value="Carboh/pur_kinase_PfkB_CS"/>
</dbReference>
<keyword evidence="3 7" id="KW-0423">Lactose metabolism</keyword>
<evidence type="ECO:0000256" key="6">
    <source>
        <dbReference type="ARBA" id="ARBA00022840"/>
    </source>
</evidence>
<evidence type="ECO:0000256" key="2">
    <source>
        <dbReference type="ARBA" id="ARBA00022679"/>
    </source>
</evidence>
<dbReference type="GO" id="GO:0008443">
    <property type="term" value="F:phosphofructokinase activity"/>
    <property type="evidence" value="ECO:0007669"/>
    <property type="project" value="TreeGrafter"/>
</dbReference>
<dbReference type="Proteomes" id="UP000886856">
    <property type="component" value="Unassembled WGS sequence"/>
</dbReference>
<dbReference type="PROSITE" id="PS00584">
    <property type="entry name" value="PFKB_KINASES_2"/>
    <property type="match status" value="1"/>
</dbReference>
<keyword evidence="6 7" id="KW-0067">ATP-binding</keyword>
<gene>
    <name evidence="9" type="ORF">H9948_08120</name>
</gene>
<evidence type="ECO:0000256" key="4">
    <source>
        <dbReference type="ARBA" id="ARBA00022741"/>
    </source>
</evidence>
<dbReference type="InterPro" id="IPR017583">
    <property type="entry name" value="Tagatose/fructose_Pkinase"/>
</dbReference>
<keyword evidence="4 7" id="KW-0547">Nucleotide-binding</keyword>
<reference evidence="9" key="2">
    <citation type="submission" date="2021-04" db="EMBL/GenBank/DDBJ databases">
        <authorList>
            <person name="Gilroy R."/>
        </authorList>
    </citation>
    <scope>NUCLEOTIDE SEQUENCE</scope>
    <source>
        <strain evidence="9">CHK171-505</strain>
    </source>
</reference>
<keyword evidence="2 7" id="KW-0808">Transferase</keyword>
<comment type="catalytic activity">
    <reaction evidence="7">
        <text>D-tagatofuranose 6-phosphate + ATP = D-tagatofuranose 1,6-bisphosphate + ADP + H(+)</text>
        <dbReference type="Rhea" id="RHEA:12420"/>
        <dbReference type="ChEBI" id="CHEBI:15378"/>
        <dbReference type="ChEBI" id="CHEBI:30616"/>
        <dbReference type="ChEBI" id="CHEBI:58694"/>
        <dbReference type="ChEBI" id="CHEBI:58695"/>
        <dbReference type="ChEBI" id="CHEBI:456216"/>
        <dbReference type="EC" id="2.7.1.144"/>
    </reaction>
</comment>
<dbReference type="GO" id="GO:0016052">
    <property type="term" value="P:carbohydrate catabolic process"/>
    <property type="evidence" value="ECO:0007669"/>
    <property type="project" value="UniProtKB-ARBA"/>
</dbReference>
<keyword evidence="5 9" id="KW-0418">Kinase</keyword>
<dbReference type="AlphaFoldDB" id="A0A9D2I2U1"/>
<dbReference type="EC" id="2.7.1.144" evidence="7"/>
<evidence type="ECO:0000256" key="1">
    <source>
        <dbReference type="ARBA" id="ARBA00005380"/>
    </source>
</evidence>
<evidence type="ECO:0000259" key="8">
    <source>
        <dbReference type="Pfam" id="PF00294"/>
    </source>
</evidence>
<evidence type="ECO:0000256" key="3">
    <source>
        <dbReference type="ARBA" id="ARBA00022736"/>
    </source>
</evidence>
<accession>A0A9D2I2U1</accession>
<reference evidence="9" key="1">
    <citation type="journal article" date="2021" name="PeerJ">
        <title>Extensive microbial diversity within the chicken gut microbiome revealed by metagenomics and culture.</title>
        <authorList>
            <person name="Gilroy R."/>
            <person name="Ravi A."/>
            <person name="Getino M."/>
            <person name="Pursley I."/>
            <person name="Horton D.L."/>
            <person name="Alikhan N.F."/>
            <person name="Baker D."/>
            <person name="Gharbi K."/>
            <person name="Hall N."/>
            <person name="Watson M."/>
            <person name="Adriaenssens E.M."/>
            <person name="Foster-Nyarko E."/>
            <person name="Jarju S."/>
            <person name="Secka A."/>
            <person name="Antonio M."/>
            <person name="Oren A."/>
            <person name="Chaudhuri R.R."/>
            <person name="La Ragione R."/>
            <person name="Hildebrand F."/>
            <person name="Pallen M.J."/>
        </authorList>
    </citation>
    <scope>NUCLEOTIDE SEQUENCE</scope>
    <source>
        <strain evidence="9">CHK171-505</strain>
    </source>
</reference>
<dbReference type="GO" id="GO:0005988">
    <property type="term" value="P:lactose metabolic process"/>
    <property type="evidence" value="ECO:0007669"/>
    <property type="project" value="UniProtKB-KW"/>
</dbReference>
<dbReference type="GO" id="GO:0044281">
    <property type="term" value="P:small molecule metabolic process"/>
    <property type="evidence" value="ECO:0007669"/>
    <property type="project" value="UniProtKB-ARBA"/>
</dbReference>
<dbReference type="FunFam" id="3.40.1190.20:FF:000001">
    <property type="entry name" value="Phosphofructokinase"/>
    <property type="match status" value="1"/>
</dbReference>
<dbReference type="InterPro" id="IPR011611">
    <property type="entry name" value="PfkB_dom"/>
</dbReference>
<dbReference type="Gene3D" id="3.40.1190.20">
    <property type="match status" value="1"/>
</dbReference>
<dbReference type="GO" id="GO:0009024">
    <property type="term" value="F:tagatose-6-phosphate kinase activity"/>
    <property type="evidence" value="ECO:0007669"/>
    <property type="project" value="UniProtKB-EC"/>
</dbReference>
<comment type="pathway">
    <text evidence="7">Carbohydrate metabolism; D-tagatose 6-phosphate degradation; D-glyceraldehyde 3-phosphate and glycerone phosphate from D-tagatose 6-phosphate: step 1/2.</text>
</comment>
<protein>
    <recommendedName>
        <fullName evidence="7">Tagatose-6-phosphate kinase</fullName>
        <ecNumber evidence="7">2.7.1.144</ecNumber>
    </recommendedName>
</protein>
<dbReference type="PANTHER" id="PTHR46566">
    <property type="entry name" value="1-PHOSPHOFRUCTOKINASE-RELATED"/>
    <property type="match status" value="1"/>
</dbReference>
<evidence type="ECO:0000256" key="7">
    <source>
        <dbReference type="PIRNR" id="PIRNR000535"/>
    </source>
</evidence>
<dbReference type="PANTHER" id="PTHR46566:SF5">
    <property type="entry name" value="1-PHOSPHOFRUCTOKINASE"/>
    <property type="match status" value="1"/>
</dbReference>
<dbReference type="CDD" id="cd01164">
    <property type="entry name" value="FruK_PfkB_like"/>
    <property type="match status" value="1"/>
</dbReference>
<dbReference type="NCBIfam" id="TIGR03168">
    <property type="entry name" value="1-PFK"/>
    <property type="match status" value="1"/>
</dbReference>